<keyword evidence="1" id="KW-0812">Transmembrane</keyword>
<gene>
    <name evidence="2" type="ORF">GR702_12160</name>
</gene>
<dbReference type="Pfam" id="PF11804">
    <property type="entry name" value="DUF3325"/>
    <property type="match status" value="1"/>
</dbReference>
<feature type="transmembrane region" description="Helical" evidence="1">
    <location>
        <begin position="69"/>
        <end position="86"/>
    </location>
</feature>
<accession>A0A7X4GH28</accession>
<organism evidence="2 3">
    <name type="scientific">Novosphingobium silvae</name>
    <dbReference type="NCBI Taxonomy" id="2692619"/>
    <lineage>
        <taxon>Bacteria</taxon>
        <taxon>Pseudomonadati</taxon>
        <taxon>Pseudomonadota</taxon>
        <taxon>Alphaproteobacteria</taxon>
        <taxon>Sphingomonadales</taxon>
        <taxon>Sphingomonadaceae</taxon>
        <taxon>Novosphingobium</taxon>
    </lineage>
</organism>
<keyword evidence="1" id="KW-1133">Transmembrane helix</keyword>
<dbReference type="RefSeq" id="WP_160986158.1">
    <property type="nucleotide sequence ID" value="NZ_WVTD01000008.1"/>
</dbReference>
<sequence>MMHIPALLLNLAGLALLLVAMSKHQHDWLRRKLPAAASRNLRAGGFTLLGLAFLVSVAGLGWLEGTLAWFGWLTVAGIATVAANTNRERIQRWGARP</sequence>
<feature type="transmembrane region" description="Helical" evidence="1">
    <location>
        <begin position="6"/>
        <end position="22"/>
    </location>
</feature>
<name>A0A7X4GH28_9SPHN</name>
<evidence type="ECO:0000313" key="2">
    <source>
        <dbReference type="EMBL" id="MYL98520.1"/>
    </source>
</evidence>
<protein>
    <submittedName>
        <fullName evidence="2">DUF3325 family protein</fullName>
    </submittedName>
</protein>
<dbReference type="AlphaFoldDB" id="A0A7X4GH28"/>
<dbReference type="EMBL" id="WVTD01000008">
    <property type="protein sequence ID" value="MYL98520.1"/>
    <property type="molecule type" value="Genomic_DNA"/>
</dbReference>
<proteinExistence type="predicted"/>
<keyword evidence="3" id="KW-1185">Reference proteome</keyword>
<keyword evidence="1" id="KW-0472">Membrane</keyword>
<reference evidence="2 3" key="1">
    <citation type="submission" date="2019-12" db="EMBL/GenBank/DDBJ databases">
        <authorList>
            <person name="Feng G."/>
            <person name="Zhu H."/>
        </authorList>
    </citation>
    <scope>NUCLEOTIDE SEQUENCE [LARGE SCALE GENOMIC DNA]</scope>
    <source>
        <strain evidence="2 3">FGD1</strain>
    </source>
</reference>
<evidence type="ECO:0000256" key="1">
    <source>
        <dbReference type="SAM" id="Phobius"/>
    </source>
</evidence>
<evidence type="ECO:0000313" key="3">
    <source>
        <dbReference type="Proteomes" id="UP000465810"/>
    </source>
</evidence>
<dbReference type="InterPro" id="IPR021762">
    <property type="entry name" value="DUF3325"/>
</dbReference>
<comment type="caution">
    <text evidence="2">The sequence shown here is derived from an EMBL/GenBank/DDBJ whole genome shotgun (WGS) entry which is preliminary data.</text>
</comment>
<dbReference type="Proteomes" id="UP000465810">
    <property type="component" value="Unassembled WGS sequence"/>
</dbReference>
<feature type="transmembrane region" description="Helical" evidence="1">
    <location>
        <begin position="43"/>
        <end position="63"/>
    </location>
</feature>